<organism evidence="8 9">
    <name type="scientific">Ilex paraguariensis</name>
    <name type="common">yerba mate</name>
    <dbReference type="NCBI Taxonomy" id="185542"/>
    <lineage>
        <taxon>Eukaryota</taxon>
        <taxon>Viridiplantae</taxon>
        <taxon>Streptophyta</taxon>
        <taxon>Embryophyta</taxon>
        <taxon>Tracheophyta</taxon>
        <taxon>Spermatophyta</taxon>
        <taxon>Magnoliopsida</taxon>
        <taxon>eudicotyledons</taxon>
        <taxon>Gunneridae</taxon>
        <taxon>Pentapetalae</taxon>
        <taxon>asterids</taxon>
        <taxon>campanulids</taxon>
        <taxon>Aquifoliales</taxon>
        <taxon>Aquifoliaceae</taxon>
        <taxon>Ilex</taxon>
    </lineage>
</organism>
<dbReference type="PROSITE" id="PS51369">
    <property type="entry name" value="TCP"/>
    <property type="match status" value="1"/>
</dbReference>
<feature type="compositionally biased region" description="Polar residues" evidence="6">
    <location>
        <begin position="46"/>
        <end position="55"/>
    </location>
</feature>
<reference evidence="8 9" key="1">
    <citation type="submission" date="2024-02" db="EMBL/GenBank/DDBJ databases">
        <authorList>
            <person name="Vignale AGUSTIN F."/>
            <person name="Sosa J E."/>
            <person name="Modenutti C."/>
        </authorList>
    </citation>
    <scope>NUCLEOTIDE SEQUENCE [LARGE SCALE GENOMIC DNA]</scope>
</reference>
<sequence length="231" mass="24659">MALHDFSIPESHPHPNSNPNLDQTHFSTPTTATATATATKAIKPTSRSASNTHTQLGLPRKSNALSSSSSKDRHTKVNGRGRRVRMPALCAARIFQLTRELGHRSDGETVEWLLRMAEPSIIAATGTGTVPAVPVSTNAGTLPFSVSPPSVSAPMSRVQPVAAVPGGGHIPAGMFTVAPPSCRLDLCQPPHLGLDFSSNGYRHMPFTALLLQPATEDVEDRPREEVKPVRE</sequence>
<dbReference type="InterPro" id="IPR017887">
    <property type="entry name" value="TF_TCP_subgr"/>
</dbReference>
<evidence type="ECO:0000313" key="8">
    <source>
        <dbReference type="EMBL" id="CAK9182597.1"/>
    </source>
</evidence>
<dbReference type="Pfam" id="PF03634">
    <property type="entry name" value="TCP"/>
    <property type="match status" value="1"/>
</dbReference>
<evidence type="ECO:0000259" key="7">
    <source>
        <dbReference type="PROSITE" id="PS51369"/>
    </source>
</evidence>
<dbReference type="PANTHER" id="PTHR31072:SF91">
    <property type="entry name" value="TRANSCRIPTION FACTOR TCP6"/>
    <property type="match status" value="1"/>
</dbReference>
<evidence type="ECO:0000256" key="6">
    <source>
        <dbReference type="SAM" id="MobiDB-lite"/>
    </source>
</evidence>
<dbReference type="GO" id="GO:0003677">
    <property type="term" value="F:DNA binding"/>
    <property type="evidence" value="ECO:0007669"/>
    <property type="project" value="UniProtKB-KW"/>
</dbReference>
<feature type="compositionally biased region" description="Low complexity" evidence="6">
    <location>
        <begin position="28"/>
        <end position="45"/>
    </location>
</feature>
<dbReference type="GO" id="GO:0005634">
    <property type="term" value="C:nucleus"/>
    <property type="evidence" value="ECO:0007669"/>
    <property type="project" value="UniProtKB-SubCell"/>
</dbReference>
<evidence type="ECO:0000256" key="5">
    <source>
        <dbReference type="ARBA" id="ARBA00023242"/>
    </source>
</evidence>
<evidence type="ECO:0000256" key="4">
    <source>
        <dbReference type="ARBA" id="ARBA00023163"/>
    </source>
</evidence>
<feature type="region of interest" description="Disordered" evidence="6">
    <location>
        <begin position="1"/>
        <end position="80"/>
    </location>
</feature>
<name>A0ABC8UNE9_9AQUA</name>
<dbReference type="PANTHER" id="PTHR31072">
    <property type="entry name" value="TRANSCRIPTION FACTOR TCP4-RELATED"/>
    <property type="match status" value="1"/>
</dbReference>
<evidence type="ECO:0000256" key="1">
    <source>
        <dbReference type="ARBA" id="ARBA00004123"/>
    </source>
</evidence>
<comment type="caution">
    <text evidence="8">The sequence shown here is derived from an EMBL/GenBank/DDBJ whole genome shotgun (WGS) entry which is preliminary data.</text>
</comment>
<keyword evidence="2" id="KW-0805">Transcription regulation</keyword>
<evidence type="ECO:0000256" key="2">
    <source>
        <dbReference type="ARBA" id="ARBA00023015"/>
    </source>
</evidence>
<comment type="subcellular location">
    <subcellularLocation>
        <location evidence="1">Nucleus</location>
    </subcellularLocation>
</comment>
<dbReference type="Proteomes" id="UP001642360">
    <property type="component" value="Unassembled WGS sequence"/>
</dbReference>
<protein>
    <recommendedName>
        <fullName evidence="7">TCP domain-containing protein</fullName>
    </recommendedName>
</protein>
<dbReference type="InterPro" id="IPR005333">
    <property type="entry name" value="Transcription_factor_TCP"/>
</dbReference>
<feature type="domain" description="TCP" evidence="7">
    <location>
        <begin position="70"/>
        <end position="124"/>
    </location>
</feature>
<keyword evidence="3" id="KW-0238">DNA-binding</keyword>
<evidence type="ECO:0000256" key="3">
    <source>
        <dbReference type="ARBA" id="ARBA00023125"/>
    </source>
</evidence>
<keyword evidence="9" id="KW-1185">Reference proteome</keyword>
<dbReference type="AlphaFoldDB" id="A0ABC8UNE9"/>
<evidence type="ECO:0000313" key="9">
    <source>
        <dbReference type="Proteomes" id="UP001642360"/>
    </source>
</evidence>
<dbReference type="EMBL" id="CAUOFW020008391">
    <property type="protein sequence ID" value="CAK9182597.1"/>
    <property type="molecule type" value="Genomic_DNA"/>
</dbReference>
<proteinExistence type="predicted"/>
<accession>A0ABC8UNE9</accession>
<keyword evidence="5" id="KW-0539">Nucleus</keyword>
<gene>
    <name evidence="8" type="ORF">ILEXP_LOCUS52813</name>
</gene>
<keyword evidence="4" id="KW-0804">Transcription</keyword>